<organism evidence="2 3">
    <name type="scientific">Marasmius crinis-equi</name>
    <dbReference type="NCBI Taxonomy" id="585013"/>
    <lineage>
        <taxon>Eukaryota</taxon>
        <taxon>Fungi</taxon>
        <taxon>Dikarya</taxon>
        <taxon>Basidiomycota</taxon>
        <taxon>Agaricomycotina</taxon>
        <taxon>Agaricomycetes</taxon>
        <taxon>Agaricomycetidae</taxon>
        <taxon>Agaricales</taxon>
        <taxon>Marasmiineae</taxon>
        <taxon>Marasmiaceae</taxon>
        <taxon>Marasmius</taxon>
    </lineage>
</organism>
<dbReference type="EMBL" id="JBAHYK010000334">
    <property type="protein sequence ID" value="KAL0575118.1"/>
    <property type="molecule type" value="Genomic_DNA"/>
</dbReference>
<gene>
    <name evidence="2" type="ORF">V5O48_006844</name>
</gene>
<keyword evidence="3" id="KW-1185">Reference proteome</keyword>
<name>A0ABR3FIE7_9AGAR</name>
<evidence type="ECO:0000313" key="3">
    <source>
        <dbReference type="Proteomes" id="UP001465976"/>
    </source>
</evidence>
<accession>A0ABR3FIE7</accession>
<feature type="region of interest" description="Disordered" evidence="1">
    <location>
        <begin position="45"/>
        <end position="76"/>
    </location>
</feature>
<evidence type="ECO:0000256" key="1">
    <source>
        <dbReference type="SAM" id="MobiDB-lite"/>
    </source>
</evidence>
<evidence type="ECO:0000313" key="2">
    <source>
        <dbReference type="EMBL" id="KAL0575118.1"/>
    </source>
</evidence>
<proteinExistence type="predicted"/>
<protein>
    <submittedName>
        <fullName evidence="2">Uncharacterized protein</fullName>
    </submittedName>
</protein>
<feature type="compositionally biased region" description="Acidic residues" evidence="1">
    <location>
        <begin position="45"/>
        <end position="58"/>
    </location>
</feature>
<dbReference type="Proteomes" id="UP001465976">
    <property type="component" value="Unassembled WGS sequence"/>
</dbReference>
<sequence length="856" mass="94998">MSGSSCGAVANTANTTVPSKATVAVGRSRKRSDILQYLDLEADVDDDDEGERTDDDLDGFLTGGGDDDDSNNNNELGLREFSHRQVDLLLEREHLDIVEAGVSVDGHVAVNHTVIQTPGGPVDGETDRLPPKELWLIRCKHSKQPFNEWKVLNYALGHANTQNTTIITSLHYRKDGDGLLYLDTFHPSQAARILAESPSVLRSRDSSYSGINMHRLENLAESKNSLFYPPEPVTRGSWVRITNATFKGVRQSIYDGDLGLVTNMDLVDGSVQVAFVCRSDNSKTASVVEHAPAEDLKRGPEFHSRHLITEEMMISLDKLPALGTTIEHGLRLEWVANGTAVLISEPPSPLDIGLFVSSGHPLVLESFPRVQGWIFREGEMVETWDGRQRGRVCAITEAGVEIITASSRGSSAEEQRGLGWRVNKCWNLGDYVEHTTGHKGLIVGFEGYLVYFWMGGEEENDNKDDPDIPYAGHRNALKSVPRVSDVDALLARRSENATIEWLMYNGMSQREIEQKMSELDASRASFSDPLLLTPAQVDPALSVSRTFTSPWKWWEVLIWHGPRRGYHRVFDVLVGQKTKSGLKVQVQSTVVNALGHIFAVDYDDVVDAELLLPLHCIRAPAEAFRPPHGYCHPGIRGLGKQRSRLRLGQQEEPVERAVTPPPLLVSSSEEAAWNPDAPPPQELSIAAFQPPDQWWKSNHSSQHEFYELDPRTADAVRFQVSLVGIVTDLKNKTYSEKSPTQTIFFDATSGRRTLTVSWMRAKGRLPPDMVVQPQRPSNKASLPLVVMRGEHKDMVATKVSGVGGDIWVNPVSTSTGVVDKTSVLKVSGRDCCSVRLRTEELHSDWEKETGKKVKKP</sequence>
<reference evidence="2 3" key="1">
    <citation type="submission" date="2024-02" db="EMBL/GenBank/DDBJ databases">
        <title>A draft genome for the cacao thread blight pathogen Marasmius crinis-equi.</title>
        <authorList>
            <person name="Cohen S.P."/>
            <person name="Baruah I.K."/>
            <person name="Amoako-Attah I."/>
            <person name="Bukari Y."/>
            <person name="Meinhardt L.W."/>
            <person name="Bailey B.A."/>
        </authorList>
    </citation>
    <scope>NUCLEOTIDE SEQUENCE [LARGE SCALE GENOMIC DNA]</scope>
    <source>
        <strain evidence="2 3">GH-76</strain>
    </source>
</reference>
<comment type="caution">
    <text evidence="2">The sequence shown here is derived from an EMBL/GenBank/DDBJ whole genome shotgun (WGS) entry which is preliminary data.</text>
</comment>